<comment type="caution">
    <text evidence="9">The sequence shown here is derived from an EMBL/GenBank/DDBJ whole genome shotgun (WGS) entry which is preliminary data.</text>
</comment>
<evidence type="ECO:0000256" key="1">
    <source>
        <dbReference type="ARBA" id="ARBA00004651"/>
    </source>
</evidence>
<dbReference type="InterPro" id="IPR052053">
    <property type="entry name" value="IM_YidH-like"/>
</dbReference>
<evidence type="ECO:0000256" key="2">
    <source>
        <dbReference type="ARBA" id="ARBA00022475"/>
    </source>
</evidence>
<dbReference type="InterPro" id="IPR003807">
    <property type="entry name" value="DUF202"/>
</dbReference>
<accession>A0A9P6UAX9</accession>
<dbReference type="PANTHER" id="PTHR34187">
    <property type="entry name" value="FGR18P"/>
    <property type="match status" value="1"/>
</dbReference>
<protein>
    <recommendedName>
        <fullName evidence="8">DUF202 domain-containing protein</fullName>
    </recommendedName>
</protein>
<feature type="domain" description="DUF202" evidence="8">
    <location>
        <begin position="157"/>
        <end position="249"/>
    </location>
</feature>
<evidence type="ECO:0000313" key="9">
    <source>
        <dbReference type="EMBL" id="KAG0266799.1"/>
    </source>
</evidence>
<feature type="transmembrane region" description="Helical" evidence="7">
    <location>
        <begin position="234"/>
        <end position="254"/>
    </location>
</feature>
<keyword evidence="4 7" id="KW-1133">Transmembrane helix</keyword>
<dbReference type="Proteomes" id="UP000726737">
    <property type="component" value="Unassembled WGS sequence"/>
</dbReference>
<keyword evidence="5 7" id="KW-0472">Membrane</keyword>
<dbReference type="Pfam" id="PF02656">
    <property type="entry name" value="DUF202"/>
    <property type="match status" value="1"/>
</dbReference>
<dbReference type="EMBL" id="JAAAJA010000012">
    <property type="protein sequence ID" value="KAG0266799.1"/>
    <property type="molecule type" value="Genomic_DNA"/>
</dbReference>
<evidence type="ECO:0000256" key="5">
    <source>
        <dbReference type="ARBA" id="ARBA00023136"/>
    </source>
</evidence>
<organism evidence="9 10">
    <name type="scientific">Mortierella polycephala</name>
    <dbReference type="NCBI Taxonomy" id="41804"/>
    <lineage>
        <taxon>Eukaryota</taxon>
        <taxon>Fungi</taxon>
        <taxon>Fungi incertae sedis</taxon>
        <taxon>Mucoromycota</taxon>
        <taxon>Mortierellomycotina</taxon>
        <taxon>Mortierellomycetes</taxon>
        <taxon>Mortierellales</taxon>
        <taxon>Mortierellaceae</taxon>
        <taxon>Mortierella</taxon>
    </lineage>
</organism>
<evidence type="ECO:0000256" key="3">
    <source>
        <dbReference type="ARBA" id="ARBA00022692"/>
    </source>
</evidence>
<name>A0A9P6UAX9_9FUNG</name>
<dbReference type="PANTHER" id="PTHR34187:SF2">
    <property type="entry name" value="DUF202 DOMAIN-CONTAINING PROTEIN"/>
    <property type="match status" value="1"/>
</dbReference>
<dbReference type="AlphaFoldDB" id="A0A9P6UAX9"/>
<sequence>MNELEQHPLDVAAQSPLPKRPLSTTIPKGNVSFSDDSRNWSKENPVTQNQTPSSTTSELRNRQENRPTASTATSNINTCSTANTSSINNTTTGAESAGSPKQLSRRNTGPGGRLLPEEEEEEPEPLRWTSRLSSFIREIYDQCSPSLTLENKGSIARDHLANERTYLAWLRTSLSMITVGVAITQLFRLQSESGTPTKKLIKIAELGRPLGTSRYFHSQTVLSYGQFPASRGSVILATVTVLAVLLACFIIVILQGRAS</sequence>
<proteinExistence type="predicted"/>
<evidence type="ECO:0000256" key="4">
    <source>
        <dbReference type="ARBA" id="ARBA00022989"/>
    </source>
</evidence>
<evidence type="ECO:0000259" key="8">
    <source>
        <dbReference type="Pfam" id="PF02656"/>
    </source>
</evidence>
<dbReference type="OrthoDB" id="199599at2759"/>
<feature type="compositionally biased region" description="Polar residues" evidence="6">
    <location>
        <begin position="42"/>
        <end position="58"/>
    </location>
</feature>
<feature type="region of interest" description="Disordered" evidence="6">
    <location>
        <begin position="1"/>
        <end position="127"/>
    </location>
</feature>
<reference evidence="9" key="1">
    <citation type="journal article" date="2020" name="Fungal Divers.">
        <title>Resolving the Mortierellaceae phylogeny through synthesis of multi-gene phylogenetics and phylogenomics.</title>
        <authorList>
            <person name="Vandepol N."/>
            <person name="Liber J."/>
            <person name="Desiro A."/>
            <person name="Na H."/>
            <person name="Kennedy M."/>
            <person name="Barry K."/>
            <person name="Grigoriev I.V."/>
            <person name="Miller A.N."/>
            <person name="O'Donnell K."/>
            <person name="Stajich J.E."/>
            <person name="Bonito G."/>
        </authorList>
    </citation>
    <scope>NUCLEOTIDE SEQUENCE</scope>
    <source>
        <strain evidence="9">KOD948</strain>
    </source>
</reference>
<keyword evidence="2" id="KW-1003">Cell membrane</keyword>
<evidence type="ECO:0000256" key="6">
    <source>
        <dbReference type="SAM" id="MobiDB-lite"/>
    </source>
</evidence>
<dbReference type="GO" id="GO:0005886">
    <property type="term" value="C:plasma membrane"/>
    <property type="evidence" value="ECO:0007669"/>
    <property type="project" value="UniProtKB-SubCell"/>
</dbReference>
<evidence type="ECO:0000313" key="10">
    <source>
        <dbReference type="Proteomes" id="UP000726737"/>
    </source>
</evidence>
<keyword evidence="10" id="KW-1185">Reference proteome</keyword>
<gene>
    <name evidence="9" type="ORF">BG011_000851</name>
</gene>
<feature type="transmembrane region" description="Helical" evidence="7">
    <location>
        <begin position="166"/>
        <end position="187"/>
    </location>
</feature>
<feature type="compositionally biased region" description="Polar residues" evidence="6">
    <location>
        <begin position="22"/>
        <end position="34"/>
    </location>
</feature>
<feature type="compositionally biased region" description="Low complexity" evidence="6">
    <location>
        <begin position="68"/>
        <end position="92"/>
    </location>
</feature>
<comment type="subcellular location">
    <subcellularLocation>
        <location evidence="1">Cell membrane</location>
        <topology evidence="1">Multi-pass membrane protein</topology>
    </subcellularLocation>
</comment>
<evidence type="ECO:0000256" key="7">
    <source>
        <dbReference type="SAM" id="Phobius"/>
    </source>
</evidence>
<keyword evidence="3 7" id="KW-0812">Transmembrane</keyword>